<dbReference type="AlphaFoldDB" id="G0U2X7"/>
<sequence>MHNDVLLERLDAFFSEGVNTDAVGGFFSDEYDLISRLHCPSDSSEALELYDAFKRYHALIEGVLQAFLDQEAESNPVNKEDLALAVMREAQKEQDSCQYLCVAYIAGALDFDSFKELVADVVAMTVYPVGDELSSGVASGDVGEDATKSSSSEAGSASDE</sequence>
<organism evidence="2">
    <name type="scientific">Trypanosoma vivax (strain Y486)</name>
    <dbReference type="NCBI Taxonomy" id="1055687"/>
    <lineage>
        <taxon>Eukaryota</taxon>
        <taxon>Discoba</taxon>
        <taxon>Euglenozoa</taxon>
        <taxon>Kinetoplastea</taxon>
        <taxon>Metakinetoplastina</taxon>
        <taxon>Trypanosomatida</taxon>
        <taxon>Trypanosomatidae</taxon>
        <taxon>Trypanosoma</taxon>
        <taxon>Duttonella</taxon>
    </lineage>
</organism>
<dbReference type="VEuPathDB" id="TriTrypDB:TvY486_0904520"/>
<evidence type="ECO:0008006" key="3">
    <source>
        <dbReference type="Google" id="ProtNLM"/>
    </source>
</evidence>
<accession>G0U2X7</accession>
<evidence type="ECO:0000256" key="1">
    <source>
        <dbReference type="SAM" id="MobiDB-lite"/>
    </source>
</evidence>
<dbReference type="EMBL" id="HE573025">
    <property type="protein sequence ID" value="CCC50631.1"/>
    <property type="molecule type" value="Genomic_DNA"/>
</dbReference>
<gene>
    <name evidence="2" type="ORF">TVY486_0904520</name>
</gene>
<dbReference type="Gene3D" id="1.20.1520.10">
    <property type="entry name" value="ADP-ribosylation factor-like 2-binding protein, domain"/>
    <property type="match status" value="1"/>
</dbReference>
<name>G0U2X7_TRYVY</name>
<protein>
    <recommendedName>
        <fullName evidence="3">BART domain-containing protein</fullName>
    </recommendedName>
</protein>
<evidence type="ECO:0000313" key="2">
    <source>
        <dbReference type="EMBL" id="CCC50631.1"/>
    </source>
</evidence>
<feature type="compositionally biased region" description="Low complexity" evidence="1">
    <location>
        <begin position="149"/>
        <end position="160"/>
    </location>
</feature>
<dbReference type="OMA" id="EWNSSEN"/>
<reference evidence="2" key="1">
    <citation type="journal article" date="2012" name="Proc. Natl. Acad. Sci. U.S.A.">
        <title>Antigenic diversity is generated by distinct evolutionary mechanisms in African trypanosome species.</title>
        <authorList>
            <person name="Jackson A.P."/>
            <person name="Berry A."/>
            <person name="Aslett M."/>
            <person name="Allison H.C."/>
            <person name="Burton P."/>
            <person name="Vavrova-Anderson J."/>
            <person name="Brown R."/>
            <person name="Browne H."/>
            <person name="Corton N."/>
            <person name="Hauser H."/>
            <person name="Gamble J."/>
            <person name="Gilderthorp R."/>
            <person name="Marcello L."/>
            <person name="McQuillan J."/>
            <person name="Otto T.D."/>
            <person name="Quail M.A."/>
            <person name="Sanders M.J."/>
            <person name="van Tonder A."/>
            <person name="Ginger M.L."/>
            <person name="Field M.C."/>
            <person name="Barry J.D."/>
            <person name="Hertz-Fowler C."/>
            <person name="Berriman M."/>
        </authorList>
    </citation>
    <scope>NUCLEOTIDE SEQUENCE</scope>
    <source>
        <strain evidence="2">Y486</strain>
    </source>
</reference>
<dbReference type="InterPro" id="IPR042541">
    <property type="entry name" value="BART_sf"/>
</dbReference>
<feature type="region of interest" description="Disordered" evidence="1">
    <location>
        <begin position="135"/>
        <end position="160"/>
    </location>
</feature>
<proteinExistence type="predicted"/>